<feature type="transmembrane region" description="Helical" evidence="5">
    <location>
        <begin position="334"/>
        <end position="356"/>
    </location>
</feature>
<dbReference type="InterPro" id="IPR008217">
    <property type="entry name" value="Ccc1_fam"/>
</dbReference>
<evidence type="ECO:0000313" key="7">
    <source>
        <dbReference type="EMBL" id="ACN98595.1"/>
    </source>
</evidence>
<dbReference type="PANTHER" id="PTHR31851">
    <property type="entry name" value="FE(2+)/MN(2+) TRANSPORTER PCL1"/>
    <property type="match status" value="1"/>
</dbReference>
<dbReference type="InterPro" id="IPR003251">
    <property type="entry name" value="Rr_diiron-bd_dom"/>
</dbReference>
<evidence type="ECO:0000256" key="2">
    <source>
        <dbReference type="ARBA" id="ARBA00022692"/>
    </source>
</evidence>
<dbReference type="STRING" id="204536.SULAZ_0600"/>
<dbReference type="GO" id="GO:0016491">
    <property type="term" value="F:oxidoreductase activity"/>
    <property type="evidence" value="ECO:0007669"/>
    <property type="project" value="InterPro"/>
</dbReference>
<evidence type="ECO:0000313" key="8">
    <source>
        <dbReference type="Proteomes" id="UP000001369"/>
    </source>
</evidence>
<dbReference type="GO" id="GO:0030026">
    <property type="term" value="P:intracellular manganese ion homeostasis"/>
    <property type="evidence" value="ECO:0007669"/>
    <property type="project" value="InterPro"/>
</dbReference>
<dbReference type="InterPro" id="IPR012347">
    <property type="entry name" value="Ferritin-like"/>
</dbReference>
<evidence type="ECO:0000259" key="6">
    <source>
        <dbReference type="Pfam" id="PF02915"/>
    </source>
</evidence>
<feature type="transmembrane region" description="Helical" evidence="5">
    <location>
        <begin position="299"/>
        <end position="322"/>
    </location>
</feature>
<protein>
    <submittedName>
        <fullName evidence="7">Putative rubrerythrin subfamily protein</fullName>
    </submittedName>
</protein>
<dbReference type="RefSeq" id="WP_012673917.1">
    <property type="nucleotide sequence ID" value="NC_012438.1"/>
</dbReference>
<keyword evidence="4 5" id="KW-0472">Membrane</keyword>
<dbReference type="AlphaFoldDB" id="C1DTZ9"/>
<reference evidence="7 8" key="1">
    <citation type="journal article" date="2009" name="J. Bacteriol.">
        <title>Complete and draft genome sequences of six members of the Aquificales.</title>
        <authorList>
            <person name="Reysenbach A.L."/>
            <person name="Hamamura N."/>
            <person name="Podar M."/>
            <person name="Griffiths E."/>
            <person name="Ferreira S."/>
            <person name="Hochstein R."/>
            <person name="Heidelberg J."/>
            <person name="Johnson J."/>
            <person name="Mead D."/>
            <person name="Pohorille A."/>
            <person name="Sarmiento M."/>
            <person name="Schweighofer K."/>
            <person name="Seshadri R."/>
            <person name="Voytek M.A."/>
        </authorList>
    </citation>
    <scope>NUCLEOTIDE SEQUENCE [LARGE SCALE GENOMIC DNA]</scope>
    <source>
        <strain evidence="8">Az-Fu1 / DSM 15241 / OCM 825</strain>
    </source>
</reference>
<dbReference type="Pfam" id="PF01988">
    <property type="entry name" value="VIT1"/>
    <property type="match status" value="1"/>
</dbReference>
<feature type="transmembrane region" description="Helical" evidence="5">
    <location>
        <begin position="273"/>
        <end position="293"/>
    </location>
</feature>
<gene>
    <name evidence="7" type="ordered locus">SULAZ_0600</name>
</gene>
<dbReference type="Pfam" id="PF02915">
    <property type="entry name" value="Rubrerythrin"/>
    <property type="match status" value="1"/>
</dbReference>
<organism evidence="7 8">
    <name type="scientific">Sulfurihydrogenibium azorense (strain DSM 15241 / OCM 825 / Az-Fu1)</name>
    <dbReference type="NCBI Taxonomy" id="204536"/>
    <lineage>
        <taxon>Bacteria</taxon>
        <taxon>Pseudomonadati</taxon>
        <taxon>Aquificota</taxon>
        <taxon>Aquificia</taxon>
        <taxon>Aquificales</taxon>
        <taxon>Hydrogenothermaceae</taxon>
        <taxon>Sulfurihydrogenibium</taxon>
    </lineage>
</organism>
<dbReference type="InterPro" id="IPR009078">
    <property type="entry name" value="Ferritin-like_SF"/>
</dbReference>
<name>C1DTZ9_SULAA</name>
<dbReference type="Gene3D" id="1.20.1260.10">
    <property type="match status" value="1"/>
</dbReference>
<evidence type="ECO:0000256" key="5">
    <source>
        <dbReference type="SAM" id="Phobius"/>
    </source>
</evidence>
<dbReference type="GO" id="GO:0005384">
    <property type="term" value="F:manganese ion transmembrane transporter activity"/>
    <property type="evidence" value="ECO:0007669"/>
    <property type="project" value="InterPro"/>
</dbReference>
<keyword evidence="3 5" id="KW-1133">Transmembrane helix</keyword>
<dbReference type="GO" id="GO:0012505">
    <property type="term" value="C:endomembrane system"/>
    <property type="evidence" value="ECO:0007669"/>
    <property type="project" value="UniProtKB-SubCell"/>
</dbReference>
<dbReference type="Proteomes" id="UP000001369">
    <property type="component" value="Chromosome"/>
</dbReference>
<dbReference type="CDD" id="cd01044">
    <property type="entry name" value="Ferritin_CCC1_N"/>
    <property type="match status" value="1"/>
</dbReference>
<dbReference type="SUPFAM" id="SSF47240">
    <property type="entry name" value="Ferritin-like"/>
    <property type="match status" value="1"/>
</dbReference>
<dbReference type="HOGENOM" id="CLU_065373_0_0_0"/>
<keyword evidence="8" id="KW-1185">Reference proteome</keyword>
<dbReference type="InterPro" id="IPR039376">
    <property type="entry name" value="Ferritin_CCC1_N"/>
</dbReference>
<evidence type="ECO:0000256" key="1">
    <source>
        <dbReference type="ARBA" id="ARBA00004127"/>
    </source>
</evidence>
<evidence type="ECO:0000256" key="4">
    <source>
        <dbReference type="ARBA" id="ARBA00023136"/>
    </source>
</evidence>
<proteinExistence type="predicted"/>
<keyword evidence="2 5" id="KW-0812">Transmembrane</keyword>
<dbReference type="eggNOG" id="COG1633">
    <property type="taxonomic scope" value="Bacteria"/>
</dbReference>
<dbReference type="GO" id="GO:0046872">
    <property type="term" value="F:metal ion binding"/>
    <property type="evidence" value="ECO:0007669"/>
    <property type="project" value="InterPro"/>
</dbReference>
<dbReference type="eggNOG" id="COG1814">
    <property type="taxonomic scope" value="Bacteria"/>
</dbReference>
<comment type="subcellular location">
    <subcellularLocation>
        <location evidence="1">Endomembrane system</location>
        <topology evidence="1">Multi-pass membrane protein</topology>
    </subcellularLocation>
</comment>
<feature type="transmembrane region" description="Helical" evidence="5">
    <location>
        <begin position="175"/>
        <end position="198"/>
    </location>
</feature>
<accession>C1DTZ9</accession>
<dbReference type="EMBL" id="CP001229">
    <property type="protein sequence ID" value="ACN98595.1"/>
    <property type="molecule type" value="Genomic_DNA"/>
</dbReference>
<feature type="domain" description="Rubrerythrin diiron-binding" evidence="6">
    <location>
        <begin position="11"/>
        <end position="136"/>
    </location>
</feature>
<sequence>MDLIEKAKEFYINEIYDYNFYSFLADKTKNLSLKENLLKIAKAEEKHSNFWKYFITSRGHNLPEIPQGYTKNKYWQFFANVFNPILLISILEQGESNALKDYYKFLKEADLNEYEVNSLKNIILDEIEHETFFSKEAEKLGLTNVRDLILGMNDGLVEILGTVAGLSAVYPTNPFLVGISGCVVGIAGSLSMGIGAYISVRSQRQISEAFNERNKIIMDIFPEKSYELFEEKLKESDIPDNVVKEVVEKLKKENVSLSSVFQKEVEENEIKSGFFTGFSYLLGVIFPVLPFFLFGNSFVALGFSLVFAMLILSFVASFVAIFSGISIKKKITEMILAASFAAATSFTFGKIVQYFFGIEV</sequence>
<evidence type="ECO:0000256" key="3">
    <source>
        <dbReference type="ARBA" id="ARBA00022989"/>
    </source>
</evidence>
<dbReference type="KEGG" id="saf:SULAZ_0600"/>
<dbReference type="OrthoDB" id="9781287at2"/>